<keyword evidence="3" id="KW-0677">Repeat</keyword>
<evidence type="ECO:0000313" key="10">
    <source>
        <dbReference type="EMBL" id="KAF9755144.1"/>
    </source>
</evidence>
<feature type="compositionally biased region" description="Pro residues" evidence="8">
    <location>
        <begin position="275"/>
        <end position="284"/>
    </location>
</feature>
<evidence type="ECO:0000256" key="3">
    <source>
        <dbReference type="ARBA" id="ARBA00022737"/>
    </source>
</evidence>
<dbReference type="SMART" id="SM00343">
    <property type="entry name" value="ZnF_C2HC"/>
    <property type="match status" value="5"/>
</dbReference>
<dbReference type="PANTHER" id="PTHR46543">
    <property type="entry name" value="ZINC FINGER CCHC DOMAIN-CONTAINING PROTEIN 7"/>
    <property type="match status" value="1"/>
</dbReference>
<dbReference type="GO" id="GO:0071039">
    <property type="term" value="P:nuclear polyadenylation-dependent CUT catabolic process"/>
    <property type="evidence" value="ECO:0007669"/>
    <property type="project" value="TreeGrafter"/>
</dbReference>
<dbReference type="GO" id="GO:0071031">
    <property type="term" value="P:nuclear mRNA surveillance of mRNA 3'-end processing"/>
    <property type="evidence" value="ECO:0007669"/>
    <property type="project" value="TreeGrafter"/>
</dbReference>
<feature type="compositionally biased region" description="Pro residues" evidence="8">
    <location>
        <begin position="240"/>
        <end position="254"/>
    </location>
</feature>
<evidence type="ECO:0000256" key="5">
    <source>
        <dbReference type="ARBA" id="ARBA00022833"/>
    </source>
</evidence>
<keyword evidence="6" id="KW-0539">Nucleus</keyword>
<dbReference type="Gene3D" id="4.10.60.10">
    <property type="entry name" value="Zinc finger, CCHC-type"/>
    <property type="match status" value="2"/>
</dbReference>
<dbReference type="InterPro" id="IPR051644">
    <property type="entry name" value="TRAMP_AT-DNA-binding"/>
</dbReference>
<feature type="region of interest" description="Disordered" evidence="8">
    <location>
        <begin position="194"/>
        <end position="284"/>
    </location>
</feature>
<dbReference type="AlphaFoldDB" id="A0A8H7TPU7"/>
<accession>A0A8H7TPU7</accession>
<keyword evidence="2" id="KW-0479">Metal-binding</keyword>
<sequence length="355" mass="37656">MAMIRKYFPSASKSAIMCLRCGGAGHLSTNCSKAACKFCSSDAHWNFSCPTRARCGKCRQLGHGAADCQEKLALTKEEGLACSFCGADDHLEDECTEVWRSFSPDDSPIQVVQELQPSCGLCGDTLHYSSDCPDRRGSASNPTWSLKNRSRYVDSGCNSLTVEGEATRLANGPSVAQKSQVKIRGRAARGAAVHYSESDDSDVEFLGRRPPAKRGNVGAIRMASNIQMPRNAPAGASWQPPLPPGPPPSDPPPHLRSSYDARPPPGASSIDSLPARPPSSLPPRPLVGTIIACHHPHRTKCQHPGTETAGAHPINLDRAEVGHVQEGVVVVVAEEGVGAEAAVGGTTRFEPPAEL</sequence>
<evidence type="ECO:0000256" key="7">
    <source>
        <dbReference type="PROSITE-ProRule" id="PRU00047"/>
    </source>
</evidence>
<gene>
    <name evidence="10" type="ORF">IM811_010585</name>
</gene>
<dbReference type="SUPFAM" id="SSF57756">
    <property type="entry name" value="Retrovirus zinc finger-like domains"/>
    <property type="match status" value="2"/>
</dbReference>
<feature type="domain" description="CCHC-type" evidence="9">
    <location>
        <begin position="18"/>
        <end position="33"/>
    </location>
</feature>
<dbReference type="Proteomes" id="UP000616885">
    <property type="component" value="Unassembled WGS sequence"/>
</dbReference>
<comment type="subcellular location">
    <subcellularLocation>
        <location evidence="1">Nucleus</location>
    </subcellularLocation>
</comment>
<organism evidence="10 11">
    <name type="scientific">Bionectria ochroleuca</name>
    <name type="common">Gliocladium roseum</name>
    <dbReference type="NCBI Taxonomy" id="29856"/>
    <lineage>
        <taxon>Eukaryota</taxon>
        <taxon>Fungi</taxon>
        <taxon>Dikarya</taxon>
        <taxon>Ascomycota</taxon>
        <taxon>Pezizomycotina</taxon>
        <taxon>Sordariomycetes</taxon>
        <taxon>Hypocreomycetidae</taxon>
        <taxon>Hypocreales</taxon>
        <taxon>Bionectriaceae</taxon>
        <taxon>Clonostachys</taxon>
    </lineage>
</organism>
<dbReference type="PROSITE" id="PS50158">
    <property type="entry name" value="ZF_CCHC"/>
    <property type="match status" value="1"/>
</dbReference>
<dbReference type="GO" id="GO:0003723">
    <property type="term" value="F:RNA binding"/>
    <property type="evidence" value="ECO:0007669"/>
    <property type="project" value="TreeGrafter"/>
</dbReference>
<protein>
    <recommendedName>
        <fullName evidence="9">CCHC-type domain-containing protein</fullName>
    </recommendedName>
</protein>
<evidence type="ECO:0000259" key="9">
    <source>
        <dbReference type="PROSITE" id="PS50158"/>
    </source>
</evidence>
<comment type="caution">
    <text evidence="10">The sequence shown here is derived from an EMBL/GenBank/DDBJ whole genome shotgun (WGS) entry which is preliminary data.</text>
</comment>
<evidence type="ECO:0000256" key="1">
    <source>
        <dbReference type="ARBA" id="ARBA00004123"/>
    </source>
</evidence>
<reference evidence="10" key="1">
    <citation type="submission" date="2020-10" db="EMBL/GenBank/DDBJ databases">
        <title>High-Quality Genome Resource of Clonostachys rosea strain S41 by Oxford Nanopore Long-Read Sequencing.</title>
        <authorList>
            <person name="Wang H."/>
        </authorList>
    </citation>
    <scope>NUCLEOTIDE SEQUENCE</scope>
    <source>
        <strain evidence="10">S41</strain>
    </source>
</reference>
<dbReference type="GO" id="GO:0071036">
    <property type="term" value="P:nuclear polyadenylation-dependent snoRNA catabolic process"/>
    <property type="evidence" value="ECO:0007669"/>
    <property type="project" value="TreeGrafter"/>
</dbReference>
<dbReference type="GO" id="GO:0071035">
    <property type="term" value="P:nuclear polyadenylation-dependent rRNA catabolic process"/>
    <property type="evidence" value="ECO:0007669"/>
    <property type="project" value="TreeGrafter"/>
</dbReference>
<keyword evidence="5" id="KW-0862">Zinc</keyword>
<dbReference type="InterPro" id="IPR001878">
    <property type="entry name" value="Znf_CCHC"/>
</dbReference>
<name>A0A8H7TPU7_BIOOC</name>
<evidence type="ECO:0000256" key="6">
    <source>
        <dbReference type="ARBA" id="ARBA00023242"/>
    </source>
</evidence>
<dbReference type="EMBL" id="JADCTT010000003">
    <property type="protein sequence ID" value="KAF9755144.1"/>
    <property type="molecule type" value="Genomic_DNA"/>
</dbReference>
<dbReference type="GO" id="GO:0031499">
    <property type="term" value="C:TRAMP complex"/>
    <property type="evidence" value="ECO:0007669"/>
    <property type="project" value="TreeGrafter"/>
</dbReference>
<evidence type="ECO:0000256" key="2">
    <source>
        <dbReference type="ARBA" id="ARBA00022723"/>
    </source>
</evidence>
<dbReference type="GO" id="GO:0071037">
    <property type="term" value="P:nuclear polyadenylation-dependent snRNA catabolic process"/>
    <property type="evidence" value="ECO:0007669"/>
    <property type="project" value="TreeGrafter"/>
</dbReference>
<evidence type="ECO:0000256" key="8">
    <source>
        <dbReference type="SAM" id="MobiDB-lite"/>
    </source>
</evidence>
<evidence type="ECO:0000313" key="11">
    <source>
        <dbReference type="Proteomes" id="UP000616885"/>
    </source>
</evidence>
<dbReference type="GO" id="GO:0008270">
    <property type="term" value="F:zinc ion binding"/>
    <property type="evidence" value="ECO:0007669"/>
    <property type="project" value="UniProtKB-KW"/>
</dbReference>
<keyword evidence="4 7" id="KW-0863">Zinc-finger</keyword>
<proteinExistence type="predicted"/>
<dbReference type="InterPro" id="IPR036875">
    <property type="entry name" value="Znf_CCHC_sf"/>
</dbReference>
<evidence type="ECO:0000256" key="4">
    <source>
        <dbReference type="ARBA" id="ARBA00022771"/>
    </source>
</evidence>
<dbReference type="GO" id="GO:0071038">
    <property type="term" value="P:TRAMP-dependent tRNA surveillance pathway"/>
    <property type="evidence" value="ECO:0007669"/>
    <property type="project" value="TreeGrafter"/>
</dbReference>
<dbReference type="PANTHER" id="PTHR46543:SF1">
    <property type="entry name" value="ZINC FINGER CCHC DOMAIN-CONTAINING PROTEIN 7"/>
    <property type="match status" value="1"/>
</dbReference>